<gene>
    <name evidence="1" type="ORF">E9998_20035</name>
</gene>
<organism evidence="1 2">
    <name type="scientific">Glycomyces paridis</name>
    <dbReference type="NCBI Taxonomy" id="2126555"/>
    <lineage>
        <taxon>Bacteria</taxon>
        <taxon>Bacillati</taxon>
        <taxon>Actinomycetota</taxon>
        <taxon>Actinomycetes</taxon>
        <taxon>Glycomycetales</taxon>
        <taxon>Glycomycetaceae</taxon>
        <taxon>Glycomyces</taxon>
    </lineage>
</organism>
<accession>A0A4S8PA43</accession>
<evidence type="ECO:0008006" key="3">
    <source>
        <dbReference type="Google" id="ProtNLM"/>
    </source>
</evidence>
<sequence length="60" mass="6740">MSDPVGKQVSIYIRAADLDLWRRAEAYARERRMPASGLVMLALEQYLSEQETSDPAKPGT</sequence>
<dbReference type="AlphaFoldDB" id="A0A4S8PA43"/>
<dbReference type="EMBL" id="STGX01000016">
    <property type="protein sequence ID" value="THV26022.1"/>
    <property type="molecule type" value="Genomic_DNA"/>
</dbReference>
<comment type="caution">
    <text evidence="1">The sequence shown here is derived from an EMBL/GenBank/DDBJ whole genome shotgun (WGS) entry which is preliminary data.</text>
</comment>
<evidence type="ECO:0000313" key="2">
    <source>
        <dbReference type="Proteomes" id="UP000305792"/>
    </source>
</evidence>
<dbReference type="Proteomes" id="UP000305792">
    <property type="component" value="Unassembled WGS sequence"/>
</dbReference>
<proteinExistence type="predicted"/>
<name>A0A4S8PA43_9ACTN</name>
<protein>
    <recommendedName>
        <fullName evidence="3">CopG family transcriptional regulator</fullName>
    </recommendedName>
</protein>
<evidence type="ECO:0000313" key="1">
    <source>
        <dbReference type="EMBL" id="THV26022.1"/>
    </source>
</evidence>
<keyword evidence="2" id="KW-1185">Reference proteome</keyword>
<dbReference type="RefSeq" id="WP_136531470.1">
    <property type="nucleotide sequence ID" value="NZ_STGX01000016.1"/>
</dbReference>
<reference evidence="1 2" key="1">
    <citation type="journal article" date="2018" name="Int. J. Syst. Evol. Microbiol.">
        <title>Glycomyces paridis sp. nov., isolated from the medicinal plant Paris polyphylla.</title>
        <authorList>
            <person name="Fang X.M."/>
            <person name="Bai J.L."/>
            <person name="Su J."/>
            <person name="Zhao L.L."/>
            <person name="Liu H.Y."/>
            <person name="Ma B.P."/>
            <person name="Zhang Y.Q."/>
            <person name="Yu L.Y."/>
        </authorList>
    </citation>
    <scope>NUCLEOTIDE SEQUENCE [LARGE SCALE GENOMIC DNA]</scope>
    <source>
        <strain evidence="1 2">CPCC 204357</strain>
    </source>
</reference>